<dbReference type="PANTHER" id="PTHR36114">
    <property type="entry name" value="16.7 KDA PROTEIN IN WHIE LOCUS"/>
    <property type="match status" value="1"/>
</dbReference>
<dbReference type="EMBL" id="JBHRTS010000007">
    <property type="protein sequence ID" value="MFC3195103.1"/>
    <property type="molecule type" value="Genomic_DNA"/>
</dbReference>
<dbReference type="InterPro" id="IPR013096">
    <property type="entry name" value="Cupin_2"/>
</dbReference>
<dbReference type="Pfam" id="PF07883">
    <property type="entry name" value="Cupin_2"/>
    <property type="match status" value="1"/>
</dbReference>
<sequence length="128" mass="14705">MTDEKNRKGVVNLKEKAALLTELWSPRVVGEVDDSYVKIAKIKGEFTWHDHQEDEFFLVLDGQLDIHMQDHTVRLNAGEFYVVPKGVMHNPKASEECVVLLFEKKTTAHTGNVQEDMTRDLSEQLRPL</sequence>
<evidence type="ECO:0000313" key="2">
    <source>
        <dbReference type="EMBL" id="MFC3195103.1"/>
    </source>
</evidence>
<evidence type="ECO:0000259" key="1">
    <source>
        <dbReference type="Pfam" id="PF07883"/>
    </source>
</evidence>
<reference evidence="3" key="1">
    <citation type="journal article" date="2019" name="Int. J. Syst. Evol. Microbiol.">
        <title>The Global Catalogue of Microorganisms (GCM) 10K type strain sequencing project: providing services to taxonomists for standard genome sequencing and annotation.</title>
        <authorList>
            <consortium name="The Broad Institute Genomics Platform"/>
            <consortium name="The Broad Institute Genome Sequencing Center for Infectious Disease"/>
            <person name="Wu L."/>
            <person name="Ma J."/>
        </authorList>
    </citation>
    <scope>NUCLEOTIDE SEQUENCE [LARGE SCALE GENOMIC DNA]</scope>
    <source>
        <strain evidence="3">KCTC 42953</strain>
    </source>
</reference>
<dbReference type="InterPro" id="IPR052044">
    <property type="entry name" value="PKS_Associated_Protein"/>
</dbReference>
<keyword evidence="3" id="KW-1185">Reference proteome</keyword>
<feature type="domain" description="Cupin type-2" evidence="1">
    <location>
        <begin position="44"/>
        <end position="100"/>
    </location>
</feature>
<dbReference type="PANTHER" id="PTHR36114:SF1">
    <property type="entry name" value="16.7 KDA PROTEIN IN WHIE LOCUS"/>
    <property type="match status" value="1"/>
</dbReference>
<organism evidence="2 3">
    <name type="scientific">Marinicella sediminis</name>
    <dbReference type="NCBI Taxonomy" id="1792834"/>
    <lineage>
        <taxon>Bacteria</taxon>
        <taxon>Pseudomonadati</taxon>
        <taxon>Pseudomonadota</taxon>
        <taxon>Gammaproteobacteria</taxon>
        <taxon>Lysobacterales</taxon>
        <taxon>Marinicellaceae</taxon>
        <taxon>Marinicella</taxon>
    </lineage>
</organism>
<comment type="caution">
    <text evidence="2">The sequence shown here is derived from an EMBL/GenBank/DDBJ whole genome shotgun (WGS) entry which is preliminary data.</text>
</comment>
<dbReference type="InterPro" id="IPR014710">
    <property type="entry name" value="RmlC-like_jellyroll"/>
</dbReference>
<dbReference type="InterPro" id="IPR011051">
    <property type="entry name" value="RmlC_Cupin_sf"/>
</dbReference>
<dbReference type="RefSeq" id="WP_077411804.1">
    <property type="nucleotide sequence ID" value="NZ_JBHRTS010000007.1"/>
</dbReference>
<gene>
    <name evidence="2" type="ORF">ACFODZ_12695</name>
</gene>
<dbReference type="Proteomes" id="UP001595533">
    <property type="component" value="Unassembled WGS sequence"/>
</dbReference>
<dbReference type="CDD" id="cd02226">
    <property type="entry name" value="cupin_YdbB-like"/>
    <property type="match status" value="1"/>
</dbReference>
<dbReference type="Gene3D" id="2.60.120.10">
    <property type="entry name" value="Jelly Rolls"/>
    <property type="match status" value="1"/>
</dbReference>
<accession>A0ABV7JE87</accession>
<evidence type="ECO:0000313" key="3">
    <source>
        <dbReference type="Proteomes" id="UP001595533"/>
    </source>
</evidence>
<protein>
    <submittedName>
        <fullName evidence="2">Cupin domain-containing protein</fullName>
    </submittedName>
</protein>
<dbReference type="SUPFAM" id="SSF51182">
    <property type="entry name" value="RmlC-like cupins"/>
    <property type="match status" value="1"/>
</dbReference>
<name>A0ABV7JE87_9GAMM</name>
<proteinExistence type="predicted"/>